<protein>
    <submittedName>
        <fullName evidence="1">CAZy families GT4 protein</fullName>
    </submittedName>
</protein>
<proteinExistence type="predicted"/>
<sequence>CLYVLPKFTYLEASPSFCHDGPLLPDTLDGSISMPRGFLGIYKKYVMKFYSQADELVTVNPIYVDKLVQLGFKREHVTYIPNYVSQDEFKPLNIQQKVDVRREFNIPDDAFVALAVGQTQPR</sequence>
<name>A0A060BMH4_9BACI</name>
<dbReference type="AlphaFoldDB" id="A0A060BMH4"/>
<dbReference type="Gene3D" id="3.40.50.2000">
    <property type="entry name" value="Glycogen Phosphorylase B"/>
    <property type="match status" value="2"/>
</dbReference>
<accession>A0A060BMH4</accession>
<reference evidence="1" key="1">
    <citation type="journal article" date="2013" name="Environ. Microbiol.">
        <title>Seasonally variable intestinal metagenomes of the red palm weevil (Rhynchophorus ferrugineus).</title>
        <authorList>
            <person name="Jia S."/>
            <person name="Zhang X."/>
            <person name="Zhang G."/>
            <person name="Yin A."/>
            <person name="Zhang S."/>
            <person name="Li F."/>
            <person name="Wang L."/>
            <person name="Zhao D."/>
            <person name="Yun Q."/>
            <person name="Tala"/>
            <person name="Wang J."/>
            <person name="Sun G."/>
            <person name="Baabdullah M."/>
            <person name="Yu X."/>
            <person name="Hu S."/>
            <person name="Al-Mssallem I.S."/>
            <person name="Yu J."/>
        </authorList>
    </citation>
    <scope>NUCLEOTIDE SEQUENCE</scope>
</reference>
<feature type="non-terminal residue" evidence="1">
    <location>
        <position position="122"/>
    </location>
</feature>
<evidence type="ECO:0000313" key="1">
    <source>
        <dbReference type="EMBL" id="AIA85448.1"/>
    </source>
</evidence>
<organism evidence="1">
    <name type="scientific">uncultured Bacillus sp</name>
    <dbReference type="NCBI Taxonomy" id="83428"/>
    <lineage>
        <taxon>Bacteria</taxon>
        <taxon>Bacillati</taxon>
        <taxon>Bacillota</taxon>
        <taxon>Bacilli</taxon>
        <taxon>Bacillales</taxon>
        <taxon>Bacillaceae</taxon>
        <taxon>Bacillus</taxon>
        <taxon>environmental samples</taxon>
    </lineage>
</organism>
<feature type="non-terminal residue" evidence="1">
    <location>
        <position position="1"/>
    </location>
</feature>
<dbReference type="SUPFAM" id="SSF53756">
    <property type="entry name" value="UDP-Glycosyltransferase/glycogen phosphorylase"/>
    <property type="match status" value="1"/>
</dbReference>
<dbReference type="EMBL" id="KF118188">
    <property type="protein sequence ID" value="AIA85448.1"/>
    <property type="molecule type" value="Genomic_DNA"/>
</dbReference>